<protein>
    <submittedName>
        <fullName evidence="3">Uncharacterized protein</fullName>
    </submittedName>
</protein>
<name>A0A8H6MHM3_9AGAR</name>
<evidence type="ECO:0000313" key="3">
    <source>
        <dbReference type="EMBL" id="KAF6765677.1"/>
    </source>
</evidence>
<proteinExistence type="predicted"/>
<keyword evidence="2" id="KW-0472">Membrane</keyword>
<reference evidence="3 4" key="1">
    <citation type="submission" date="2020-07" db="EMBL/GenBank/DDBJ databases">
        <title>Comparative genomics of pyrophilous fungi reveals a link between fire events and developmental genes.</title>
        <authorList>
            <consortium name="DOE Joint Genome Institute"/>
            <person name="Steindorff A.S."/>
            <person name="Carver A."/>
            <person name="Calhoun S."/>
            <person name="Stillman K."/>
            <person name="Liu H."/>
            <person name="Lipzen A."/>
            <person name="Pangilinan J."/>
            <person name="Labutti K."/>
            <person name="Bruns T.D."/>
            <person name="Grigoriev I.V."/>
        </authorList>
    </citation>
    <scope>NUCLEOTIDE SEQUENCE [LARGE SCALE GENOMIC DNA]</scope>
    <source>
        <strain evidence="3 4">CBS 144469</strain>
    </source>
</reference>
<evidence type="ECO:0000256" key="1">
    <source>
        <dbReference type="SAM" id="MobiDB-lite"/>
    </source>
</evidence>
<comment type="caution">
    <text evidence="3">The sequence shown here is derived from an EMBL/GenBank/DDBJ whole genome shotgun (WGS) entry which is preliminary data.</text>
</comment>
<organism evidence="3 4">
    <name type="scientific">Ephemerocybe angulata</name>
    <dbReference type="NCBI Taxonomy" id="980116"/>
    <lineage>
        <taxon>Eukaryota</taxon>
        <taxon>Fungi</taxon>
        <taxon>Dikarya</taxon>
        <taxon>Basidiomycota</taxon>
        <taxon>Agaricomycotina</taxon>
        <taxon>Agaricomycetes</taxon>
        <taxon>Agaricomycetidae</taxon>
        <taxon>Agaricales</taxon>
        <taxon>Agaricineae</taxon>
        <taxon>Psathyrellaceae</taxon>
        <taxon>Ephemerocybe</taxon>
    </lineage>
</organism>
<keyword evidence="4" id="KW-1185">Reference proteome</keyword>
<dbReference type="AlphaFoldDB" id="A0A8H6MHM3"/>
<feature type="region of interest" description="Disordered" evidence="1">
    <location>
        <begin position="1"/>
        <end position="48"/>
    </location>
</feature>
<feature type="compositionally biased region" description="Polar residues" evidence="1">
    <location>
        <begin position="1"/>
        <end position="23"/>
    </location>
</feature>
<feature type="transmembrane region" description="Helical" evidence="2">
    <location>
        <begin position="66"/>
        <end position="84"/>
    </location>
</feature>
<gene>
    <name evidence="3" type="ORF">DFP72DRAFT_1162501</name>
</gene>
<feature type="compositionally biased region" description="Low complexity" evidence="1">
    <location>
        <begin position="24"/>
        <end position="34"/>
    </location>
</feature>
<accession>A0A8H6MHM3</accession>
<sequence length="108" mass="11715">MRAVSTTTRPSNCEMSWPVSQRETSSTSSANASSGGPGRSTTGCRTAESARDLTQTVLTNTRKGGIISGGNWLFGVMMLWLLVFHRDYAAVRYRSAVEVIQTSSYTQS</sequence>
<evidence type="ECO:0000313" key="4">
    <source>
        <dbReference type="Proteomes" id="UP000521943"/>
    </source>
</evidence>
<keyword evidence="2" id="KW-1133">Transmembrane helix</keyword>
<dbReference type="Proteomes" id="UP000521943">
    <property type="component" value="Unassembled WGS sequence"/>
</dbReference>
<keyword evidence="2" id="KW-0812">Transmembrane</keyword>
<evidence type="ECO:0000256" key="2">
    <source>
        <dbReference type="SAM" id="Phobius"/>
    </source>
</evidence>
<dbReference type="EMBL" id="JACGCI010000002">
    <property type="protein sequence ID" value="KAF6765677.1"/>
    <property type="molecule type" value="Genomic_DNA"/>
</dbReference>